<sequence length="692" mass="77552">MTRMTIRRILRCANNVNSNIGRRLFRSDKEDNCQVVACSERYEALADIRVSVPHIYGDYSQEYQESLVNPEEYWAKAAEEIVWHKKWNRVLDNSNPPFTKWFSGGMLNTCYNALDRHVDSGRGNQTAIIYDSPITKSKKELTYGELLDQVSRLAQTLIIHGVKTGDRVLIYMPMVPEAIVAMMAVVRIGAVHSLVFGGFASRELATRIRHCRPKVIITASCGIEPNRLVRYKPILNEALSISGVVPNKVIMLQRKDLETAEMKNSIDEDWEEAISRRGHDAVPVESNDPLYILYTSGTTGSPKGVQRPTGGHTVVLPWTMKKIYGMAPGERWWAASDLGWVVGHSFICYAPLLAGCTTLIYEGKPVGTPDPGQFSRVVSENRINSMFTAPTALRAIKGEDRNFTFGRKYDISCLRSIFVAGEHCDYETRFWAEEKFQVPLLDNWWQTETGHPITAACIGLGDSPRPPRDSSGRPVPGWNVRIVDENGRELERGELGRIVCKTPLPPGSFSTLFEADEKYKEIYFSRFPGYYDTMDAGMMDEEGRVYVMAREDDVINVAGHRLSTSALEEAILEHQHIVEAAVVGAPDQMKGEIPIGLYVTTSDCEKEEEQLNKEVVALVRRMIGPVAAFRLAAKVQSLPKTRSGKIARKSISDLARSKLVKVPPTIEDASVYIEIKKALQKLGYALEAPYPK</sequence>
<comment type="catalytic activity">
    <reaction evidence="8">
        <text>butanoate + ATP + CoA = butanoyl-CoA + AMP + diphosphate</text>
        <dbReference type="Rhea" id="RHEA:46172"/>
        <dbReference type="ChEBI" id="CHEBI:17968"/>
        <dbReference type="ChEBI" id="CHEBI:30616"/>
        <dbReference type="ChEBI" id="CHEBI:33019"/>
        <dbReference type="ChEBI" id="CHEBI:57287"/>
        <dbReference type="ChEBI" id="CHEBI:57371"/>
        <dbReference type="ChEBI" id="CHEBI:456215"/>
    </reaction>
    <physiologicalReaction direction="left-to-right" evidence="8">
        <dbReference type="Rhea" id="RHEA:46173"/>
    </physiologicalReaction>
</comment>
<dbReference type="Pfam" id="PF13193">
    <property type="entry name" value="AMP-binding_C"/>
    <property type="match status" value="1"/>
</dbReference>
<gene>
    <name evidence="13" type="ORF">QYM36_006616</name>
</gene>
<evidence type="ECO:0000256" key="2">
    <source>
        <dbReference type="ARBA" id="ARBA00006432"/>
    </source>
</evidence>
<dbReference type="SUPFAM" id="SSF56801">
    <property type="entry name" value="Acetyl-CoA synthetase-like"/>
    <property type="match status" value="1"/>
</dbReference>
<feature type="domain" description="Acetyl-coenzyme A synthetase N-terminal" evidence="12">
    <location>
        <begin position="59"/>
        <end position="113"/>
    </location>
</feature>
<dbReference type="InterPro" id="IPR020845">
    <property type="entry name" value="AMP-binding_CS"/>
</dbReference>
<dbReference type="GO" id="GO:0005759">
    <property type="term" value="C:mitochondrial matrix"/>
    <property type="evidence" value="ECO:0007669"/>
    <property type="project" value="TreeGrafter"/>
</dbReference>
<dbReference type="InterPro" id="IPR000873">
    <property type="entry name" value="AMP-dep_synth/lig_dom"/>
</dbReference>
<dbReference type="Proteomes" id="UP001187531">
    <property type="component" value="Unassembled WGS sequence"/>
</dbReference>
<comment type="catalytic activity">
    <reaction evidence="1">
        <text>acetate + ATP + CoA = acetyl-CoA + AMP + diphosphate</text>
        <dbReference type="Rhea" id="RHEA:23176"/>
        <dbReference type="ChEBI" id="CHEBI:30089"/>
        <dbReference type="ChEBI" id="CHEBI:30616"/>
        <dbReference type="ChEBI" id="CHEBI:33019"/>
        <dbReference type="ChEBI" id="CHEBI:57287"/>
        <dbReference type="ChEBI" id="CHEBI:57288"/>
        <dbReference type="ChEBI" id="CHEBI:456215"/>
        <dbReference type="EC" id="6.2.1.1"/>
    </reaction>
    <physiologicalReaction direction="left-to-right" evidence="1">
        <dbReference type="Rhea" id="RHEA:23177"/>
    </physiologicalReaction>
</comment>
<reference evidence="13" key="1">
    <citation type="submission" date="2023-07" db="EMBL/GenBank/DDBJ databases">
        <title>Chromosome-level genome assembly of Artemia franciscana.</title>
        <authorList>
            <person name="Jo E."/>
        </authorList>
    </citation>
    <scope>NUCLEOTIDE SEQUENCE</scope>
    <source>
        <tissue evidence="13">Whole body</tissue>
    </source>
</reference>
<evidence type="ECO:0000259" key="11">
    <source>
        <dbReference type="Pfam" id="PF13193"/>
    </source>
</evidence>
<dbReference type="EC" id="6.2.1.17" evidence="3"/>
<dbReference type="PANTHER" id="PTHR43347:SF3">
    <property type="entry name" value="ACYL-COA SYNTHETASE SHORT-CHAIN FAMILY MEMBER 3, MITOCHONDRIAL"/>
    <property type="match status" value="1"/>
</dbReference>
<comment type="similarity">
    <text evidence="2">Belongs to the ATP-dependent AMP-binding enzyme family.</text>
</comment>
<evidence type="ECO:0000256" key="4">
    <source>
        <dbReference type="ARBA" id="ARBA00013275"/>
    </source>
</evidence>
<dbReference type="PROSITE" id="PS00455">
    <property type="entry name" value="AMP_BINDING"/>
    <property type="match status" value="1"/>
</dbReference>
<feature type="domain" description="AMP-dependent synthetase/ligase" evidence="10">
    <location>
        <begin position="121"/>
        <end position="503"/>
    </location>
</feature>
<dbReference type="GO" id="GO:0003987">
    <property type="term" value="F:acetate-CoA ligase activity"/>
    <property type="evidence" value="ECO:0007669"/>
    <property type="project" value="UniProtKB-EC"/>
</dbReference>
<comment type="caution">
    <text evidence="13">The sequence shown here is derived from an EMBL/GenBank/DDBJ whole genome shotgun (WGS) entry which is preliminary data.</text>
</comment>
<name>A0AA88HVJ1_ARTSF</name>
<organism evidence="13 14">
    <name type="scientific">Artemia franciscana</name>
    <name type="common">Brine shrimp</name>
    <name type="synonym">Artemia sanfranciscana</name>
    <dbReference type="NCBI Taxonomy" id="6661"/>
    <lineage>
        <taxon>Eukaryota</taxon>
        <taxon>Metazoa</taxon>
        <taxon>Ecdysozoa</taxon>
        <taxon>Arthropoda</taxon>
        <taxon>Crustacea</taxon>
        <taxon>Branchiopoda</taxon>
        <taxon>Anostraca</taxon>
        <taxon>Artemiidae</taxon>
        <taxon>Artemia</taxon>
    </lineage>
</organism>
<evidence type="ECO:0000256" key="5">
    <source>
        <dbReference type="ARBA" id="ARBA00029726"/>
    </source>
</evidence>
<dbReference type="PANTHER" id="PTHR43347">
    <property type="entry name" value="ACYL-COA SYNTHETASE"/>
    <property type="match status" value="1"/>
</dbReference>
<dbReference type="FunFam" id="3.40.50.12780:FF:000011">
    <property type="entry name" value="Acetyl-coenzyme A synthetase 2-like, mitochondrial"/>
    <property type="match status" value="1"/>
</dbReference>
<dbReference type="InterPro" id="IPR045851">
    <property type="entry name" value="AMP-bd_C_sf"/>
</dbReference>
<dbReference type="GO" id="GO:0050218">
    <property type="term" value="F:propionate-CoA ligase activity"/>
    <property type="evidence" value="ECO:0007669"/>
    <property type="project" value="UniProtKB-EC"/>
</dbReference>
<dbReference type="Pfam" id="PF16177">
    <property type="entry name" value="ACAS_N"/>
    <property type="match status" value="1"/>
</dbReference>
<feature type="domain" description="AMP-binding enzyme C-terminal" evidence="11">
    <location>
        <begin position="567"/>
        <end position="645"/>
    </location>
</feature>
<dbReference type="Gene3D" id="3.30.300.30">
    <property type="match status" value="1"/>
</dbReference>
<accession>A0AA88HVJ1</accession>
<evidence type="ECO:0000256" key="1">
    <source>
        <dbReference type="ARBA" id="ARBA00001884"/>
    </source>
</evidence>
<evidence type="ECO:0000313" key="14">
    <source>
        <dbReference type="Proteomes" id="UP001187531"/>
    </source>
</evidence>
<dbReference type="EMBL" id="JAVRJZ010000010">
    <property type="protein sequence ID" value="KAK2717878.1"/>
    <property type="molecule type" value="Genomic_DNA"/>
</dbReference>
<dbReference type="Gene3D" id="3.40.50.12780">
    <property type="entry name" value="N-terminal domain of ligase-like"/>
    <property type="match status" value="1"/>
</dbReference>
<evidence type="ECO:0000256" key="3">
    <source>
        <dbReference type="ARBA" id="ARBA00012985"/>
    </source>
</evidence>
<dbReference type="AlphaFoldDB" id="A0AA88HVJ1"/>
<dbReference type="Pfam" id="PF00501">
    <property type="entry name" value="AMP-binding"/>
    <property type="match status" value="1"/>
</dbReference>
<keyword evidence="14" id="KW-1185">Reference proteome</keyword>
<evidence type="ECO:0000256" key="6">
    <source>
        <dbReference type="ARBA" id="ARBA00040004"/>
    </source>
</evidence>
<dbReference type="InterPro" id="IPR025110">
    <property type="entry name" value="AMP-bd_C"/>
</dbReference>
<evidence type="ECO:0000259" key="12">
    <source>
        <dbReference type="Pfam" id="PF16177"/>
    </source>
</evidence>
<evidence type="ECO:0000259" key="10">
    <source>
        <dbReference type="Pfam" id="PF00501"/>
    </source>
</evidence>
<dbReference type="InterPro" id="IPR042099">
    <property type="entry name" value="ANL_N_sf"/>
</dbReference>
<evidence type="ECO:0000256" key="9">
    <source>
        <dbReference type="ARBA" id="ARBA00049004"/>
    </source>
</evidence>
<protein>
    <recommendedName>
        <fullName evidence="6">Acyl-CoA synthetase short-chain family member 3, mitochondrial</fullName>
        <ecNumber evidence="4">6.2.1.1</ecNumber>
        <ecNumber evidence="3">6.2.1.17</ecNumber>
    </recommendedName>
    <alternativeName>
        <fullName evidence="7">Acetate--CoA ligase 3</fullName>
    </alternativeName>
    <alternativeName>
        <fullName evidence="5">Propionate--CoA ligase</fullName>
    </alternativeName>
</protein>
<dbReference type="InterPro" id="IPR032387">
    <property type="entry name" value="ACAS_N"/>
</dbReference>
<proteinExistence type="inferred from homology"/>
<evidence type="ECO:0000256" key="8">
    <source>
        <dbReference type="ARBA" id="ARBA00047935"/>
    </source>
</evidence>
<evidence type="ECO:0000256" key="7">
    <source>
        <dbReference type="ARBA" id="ARBA00042755"/>
    </source>
</evidence>
<dbReference type="EC" id="6.2.1.1" evidence="4"/>
<evidence type="ECO:0000313" key="13">
    <source>
        <dbReference type="EMBL" id="KAK2717878.1"/>
    </source>
</evidence>
<comment type="catalytic activity">
    <reaction evidence="9">
        <text>propanoate + ATP + CoA = propanoyl-CoA + AMP + diphosphate</text>
        <dbReference type="Rhea" id="RHEA:20373"/>
        <dbReference type="ChEBI" id="CHEBI:17272"/>
        <dbReference type="ChEBI" id="CHEBI:30616"/>
        <dbReference type="ChEBI" id="CHEBI:33019"/>
        <dbReference type="ChEBI" id="CHEBI:57287"/>
        <dbReference type="ChEBI" id="CHEBI:57392"/>
        <dbReference type="ChEBI" id="CHEBI:456215"/>
        <dbReference type="EC" id="6.2.1.17"/>
    </reaction>
    <physiologicalReaction direction="left-to-right" evidence="9">
        <dbReference type="Rhea" id="RHEA:20374"/>
    </physiologicalReaction>
</comment>